<sequence length="146" mass="15931">MSEVPEVQKMTQTNNNAAQPANFGDQVVGGVDLPKIDLDPFIGRDAKIELCEEFEGAYGPYVRLSTAVVEKIKKTGGDGMIELRASKVLGLVRVEKDGKQVIGWGNESKTAAFLKAKGVSHYRELVGKSVKIQTQTNKEGQTFLTF</sequence>
<keyword evidence="3" id="KW-1185">Reference proteome</keyword>
<feature type="region of interest" description="Disordered" evidence="1">
    <location>
        <begin position="1"/>
        <end position="21"/>
    </location>
</feature>
<comment type="caution">
    <text evidence="2">The sequence shown here is derived from an EMBL/GenBank/DDBJ whole genome shotgun (WGS) entry which is preliminary data.</text>
</comment>
<name>A0ABS6RWD5_9BACT</name>
<proteinExistence type="predicted"/>
<reference evidence="2 3" key="1">
    <citation type="journal article" date="2020" name="J Geophys Res Biogeosci">
        <title>Magnetotaxis as an Adaptation to Enable Bacterial Shuttling of Microbial Sulfur and Sulfur Cycling Across Aquatic Oxic#Anoxic Interfaces.</title>
        <authorList>
            <person name="Li J."/>
            <person name="Liu P."/>
            <person name="Wang J."/>
            <person name="Roberts A.P."/>
            <person name="Pan Y."/>
        </authorList>
    </citation>
    <scope>NUCLEOTIDE SEQUENCE [LARGE SCALE GENOMIC DNA]</scope>
    <source>
        <strain evidence="2 3">MYR-1_YQ</strain>
    </source>
</reference>
<evidence type="ECO:0000313" key="3">
    <source>
        <dbReference type="Proteomes" id="UP001196980"/>
    </source>
</evidence>
<evidence type="ECO:0000313" key="2">
    <source>
        <dbReference type="EMBL" id="MBV6340344.1"/>
    </source>
</evidence>
<organism evidence="2 3">
    <name type="scientific">Candidatus Magnetobacterium casense</name>
    <dbReference type="NCBI Taxonomy" id="1455061"/>
    <lineage>
        <taxon>Bacteria</taxon>
        <taxon>Pseudomonadati</taxon>
        <taxon>Nitrospirota</taxon>
        <taxon>Thermodesulfovibrionia</taxon>
        <taxon>Thermodesulfovibrionales</taxon>
        <taxon>Candidatus Magnetobacteriaceae</taxon>
        <taxon>Candidatus Magnetobacterium</taxon>
    </lineage>
</organism>
<dbReference type="RefSeq" id="WP_218250964.1">
    <property type="nucleotide sequence ID" value="NZ_JABXWD010000019.1"/>
</dbReference>
<dbReference type="Proteomes" id="UP001196980">
    <property type="component" value="Unassembled WGS sequence"/>
</dbReference>
<gene>
    <name evidence="2" type="ORF">HWQ67_01980</name>
</gene>
<feature type="compositionally biased region" description="Low complexity" evidence="1">
    <location>
        <begin position="11"/>
        <end position="21"/>
    </location>
</feature>
<accession>A0ABS6RWD5</accession>
<protein>
    <submittedName>
        <fullName evidence="2">Uncharacterized protein</fullName>
    </submittedName>
</protein>
<dbReference type="EMBL" id="JABXWD010000019">
    <property type="protein sequence ID" value="MBV6340344.1"/>
    <property type="molecule type" value="Genomic_DNA"/>
</dbReference>
<evidence type="ECO:0000256" key="1">
    <source>
        <dbReference type="SAM" id="MobiDB-lite"/>
    </source>
</evidence>